<accession>A0A2Z3H061</accession>
<keyword evidence="2" id="KW-1185">Reference proteome</keyword>
<gene>
    <name evidence="1" type="ORF">C1280_26250</name>
</gene>
<dbReference type="KEGG" id="gog:C1280_26250"/>
<dbReference type="RefSeq" id="WP_010034177.1">
    <property type="nucleotide sequence ID" value="NZ_CP025958.1"/>
</dbReference>
<dbReference type="Proteomes" id="UP000245802">
    <property type="component" value="Chromosome"/>
</dbReference>
<organism evidence="1 2">
    <name type="scientific">Gemmata obscuriglobus</name>
    <dbReference type="NCBI Taxonomy" id="114"/>
    <lineage>
        <taxon>Bacteria</taxon>
        <taxon>Pseudomonadati</taxon>
        <taxon>Planctomycetota</taxon>
        <taxon>Planctomycetia</taxon>
        <taxon>Gemmatales</taxon>
        <taxon>Gemmataceae</taxon>
        <taxon>Gemmata</taxon>
    </lineage>
</organism>
<dbReference type="EMBL" id="CP025958">
    <property type="protein sequence ID" value="AWM40159.1"/>
    <property type="molecule type" value="Genomic_DNA"/>
</dbReference>
<dbReference type="OrthoDB" id="7652274at2"/>
<reference evidence="1 2" key="1">
    <citation type="submission" date="2018-01" db="EMBL/GenBank/DDBJ databases">
        <title>G. obscuriglobus.</title>
        <authorList>
            <person name="Franke J."/>
            <person name="Blomberg W."/>
            <person name="Selmecki A."/>
        </authorList>
    </citation>
    <scope>NUCLEOTIDE SEQUENCE [LARGE SCALE GENOMIC DNA]</scope>
    <source>
        <strain evidence="1 2">DSM 5831</strain>
    </source>
</reference>
<name>A0A2Z3H061_9BACT</name>
<protein>
    <submittedName>
        <fullName evidence="1">Uncharacterized protein</fullName>
    </submittedName>
</protein>
<evidence type="ECO:0000313" key="1">
    <source>
        <dbReference type="EMBL" id="AWM40159.1"/>
    </source>
</evidence>
<sequence length="67" mass="7351">MSDTTHIDHPKKAPTYIAHTVRDAGDGKSYWNRVGVAWTNRSGKGLVVQLEAVPLDGRIVLVPPTKE</sequence>
<dbReference type="AlphaFoldDB" id="A0A2Z3H061"/>
<proteinExistence type="predicted"/>
<evidence type="ECO:0000313" key="2">
    <source>
        <dbReference type="Proteomes" id="UP000245802"/>
    </source>
</evidence>